<evidence type="ECO:0000313" key="3">
    <source>
        <dbReference type="EMBL" id="OZI68738.1"/>
    </source>
</evidence>
<evidence type="ECO:0000313" key="4">
    <source>
        <dbReference type="Proteomes" id="UP000216354"/>
    </source>
</evidence>
<reference evidence="2 5" key="2">
    <citation type="submission" date="2017-05" db="EMBL/GenBank/DDBJ databases">
        <title>Complete and WGS of Bordetella genogroups.</title>
        <authorList>
            <person name="Spilker T."/>
            <person name="LiPuma J."/>
        </authorList>
    </citation>
    <scope>NUCLEOTIDE SEQUENCE [LARGE SCALE GENOMIC DNA]</scope>
    <source>
        <strain evidence="2 5">AU17610</strain>
    </source>
</reference>
<evidence type="ECO:0000313" key="2">
    <source>
        <dbReference type="EMBL" id="OZI40546.1"/>
    </source>
</evidence>
<evidence type="ECO:0008006" key="6">
    <source>
        <dbReference type="Google" id="ProtNLM"/>
    </source>
</evidence>
<gene>
    <name evidence="3" type="ORF">CAL27_04570</name>
    <name evidence="2" type="ORF">CEG14_01930</name>
</gene>
<proteinExistence type="predicted"/>
<dbReference type="Proteomes" id="UP000217005">
    <property type="component" value="Unassembled WGS sequence"/>
</dbReference>
<feature type="compositionally biased region" description="Low complexity" evidence="1">
    <location>
        <begin position="125"/>
        <end position="142"/>
    </location>
</feature>
<reference evidence="3 4" key="1">
    <citation type="submission" date="2017-05" db="EMBL/GenBank/DDBJ databases">
        <title>Complete and WGS of Bordetella genogroups.</title>
        <authorList>
            <person name="Spilker T."/>
            <person name="Lipuma J."/>
        </authorList>
    </citation>
    <scope>NUCLEOTIDE SEQUENCE [LARGE SCALE GENOMIC DNA]</scope>
    <source>
        <strain evidence="3 4">AU9795</strain>
    </source>
</reference>
<evidence type="ECO:0000313" key="5">
    <source>
        <dbReference type="Proteomes" id="UP000217005"/>
    </source>
</evidence>
<dbReference type="AlphaFoldDB" id="A0A261ST31"/>
<accession>A0A261ST31</accession>
<comment type="caution">
    <text evidence="2">The sequence shown here is derived from an EMBL/GenBank/DDBJ whole genome shotgun (WGS) entry which is preliminary data.</text>
</comment>
<feature type="region of interest" description="Disordered" evidence="1">
    <location>
        <begin position="116"/>
        <end position="142"/>
    </location>
</feature>
<dbReference type="EMBL" id="NEVR01000001">
    <property type="protein sequence ID" value="OZI68738.1"/>
    <property type="molecule type" value="Genomic_DNA"/>
</dbReference>
<dbReference type="Proteomes" id="UP000216354">
    <property type="component" value="Unassembled WGS sequence"/>
</dbReference>
<organism evidence="2 5">
    <name type="scientific">Bordetella genomosp. 1</name>
    <dbReference type="NCBI Taxonomy" id="1395607"/>
    <lineage>
        <taxon>Bacteria</taxon>
        <taxon>Pseudomonadati</taxon>
        <taxon>Pseudomonadota</taxon>
        <taxon>Betaproteobacteria</taxon>
        <taxon>Burkholderiales</taxon>
        <taxon>Alcaligenaceae</taxon>
        <taxon>Bordetella</taxon>
    </lineage>
</organism>
<keyword evidence="4" id="KW-1185">Reference proteome</keyword>
<sequence length="142" mass="15305">MLCAGVARAEIPVEVVVFNYSPDHEIAEVSVQGRYVGGVHWRREDSGSSARSMCCIDVTPGRADIAWEIGWPVSLPLPEDGLGRSASAVIPEPQGRPRFLGVHVYADEHVEFTLTPEWPAERPDPAAAPADPGAPLEDAPVR</sequence>
<name>A0A261ST31_9BORD</name>
<dbReference type="EMBL" id="NEVL01000001">
    <property type="protein sequence ID" value="OZI40546.1"/>
    <property type="molecule type" value="Genomic_DNA"/>
</dbReference>
<protein>
    <recommendedName>
        <fullName evidence="6">DUF3304 domain-containing protein</fullName>
    </recommendedName>
</protein>
<evidence type="ECO:0000256" key="1">
    <source>
        <dbReference type="SAM" id="MobiDB-lite"/>
    </source>
</evidence>